<keyword evidence="2 4" id="KW-0807">Transducer</keyword>
<dbReference type="InterPro" id="IPR004089">
    <property type="entry name" value="MCPsignal_dom"/>
</dbReference>
<evidence type="ECO:0000256" key="1">
    <source>
        <dbReference type="ARBA" id="ARBA00004370"/>
    </source>
</evidence>
<reference evidence="7 8" key="1">
    <citation type="submission" date="2014-01" db="EMBL/GenBank/DDBJ databases">
        <title>Full genme sequencing of cellulolytic bacterium Gynuella sunshinyii YC6258T gen. nov., sp. nov.</title>
        <authorList>
            <person name="Khan H."/>
            <person name="Chung E.J."/>
            <person name="Chung Y.R."/>
        </authorList>
    </citation>
    <scope>NUCLEOTIDE SEQUENCE [LARGE SCALE GENOMIC DNA]</scope>
    <source>
        <strain evidence="7 8">YC6258</strain>
    </source>
</reference>
<feature type="domain" description="Methyl-accepting transducer" evidence="6">
    <location>
        <begin position="95"/>
        <end position="335"/>
    </location>
</feature>
<gene>
    <name evidence="7" type="ORF">YC6258_05078</name>
</gene>
<sequence>MQSRLQTSSFFWILPVLLAFASAGAVMFVSNLTIMTALLALILLIAGVMIGLWSFNTCARLVSTLEEQTQQETAIDKTPVYLSLWHLCEKTLPIWSRHIESARNQTEESITDLTSRFGILVQRLNATLENSHQISGVQGADNQIANTFQTAEKQLQEVITSLRSTQEGRSHMLNEMRILTSYTEELKQMAAQVGAIAEQTNLLALNAAIEAARAGEAGRGFAVVADEVRKLSTLSSETGREMTVKVNTINDAISKAFQVAEQATVEDGEVLTRSEATVGEVITTFTNIVETLKHSTETMQQESQGIREEIEDMLIALQFQDRTSQILNQVCDNLENLEQALEQRDEPTATEIDVDRWLDAMESSYAMLEQRINHQGRHSGHDTAQDITFF</sequence>
<proteinExistence type="inferred from homology"/>
<dbReference type="KEGG" id="gsn:YC6258_05078"/>
<dbReference type="OrthoDB" id="3288815at2"/>
<dbReference type="PATRIC" id="fig|1445510.3.peg.5037"/>
<dbReference type="GO" id="GO:0016020">
    <property type="term" value="C:membrane"/>
    <property type="evidence" value="ECO:0007669"/>
    <property type="project" value="UniProtKB-SubCell"/>
</dbReference>
<comment type="subcellular location">
    <subcellularLocation>
        <location evidence="1">Membrane</location>
    </subcellularLocation>
</comment>
<comment type="similarity">
    <text evidence="3">Belongs to the methyl-accepting chemotaxis (MCP) protein family.</text>
</comment>
<dbReference type="SMART" id="SM00283">
    <property type="entry name" value="MA"/>
    <property type="match status" value="1"/>
</dbReference>
<dbReference type="EMBL" id="CP007142">
    <property type="protein sequence ID" value="AJQ97108.1"/>
    <property type="molecule type" value="Genomic_DNA"/>
</dbReference>
<dbReference type="AlphaFoldDB" id="A0A0C5VUY1"/>
<protein>
    <submittedName>
        <fullName evidence="7">Methyl-accepting chemotaxis protein</fullName>
    </submittedName>
</protein>
<organism evidence="7 8">
    <name type="scientific">Gynuella sunshinyii YC6258</name>
    <dbReference type="NCBI Taxonomy" id="1445510"/>
    <lineage>
        <taxon>Bacteria</taxon>
        <taxon>Pseudomonadati</taxon>
        <taxon>Pseudomonadota</taxon>
        <taxon>Gammaproteobacteria</taxon>
        <taxon>Oceanospirillales</taxon>
        <taxon>Saccharospirillaceae</taxon>
        <taxon>Gynuella</taxon>
    </lineage>
</organism>
<evidence type="ECO:0000313" key="8">
    <source>
        <dbReference type="Proteomes" id="UP000032266"/>
    </source>
</evidence>
<evidence type="ECO:0000256" key="3">
    <source>
        <dbReference type="ARBA" id="ARBA00029447"/>
    </source>
</evidence>
<dbReference type="Gene3D" id="1.10.287.950">
    <property type="entry name" value="Methyl-accepting chemotaxis protein"/>
    <property type="match status" value="1"/>
</dbReference>
<dbReference type="PRINTS" id="PR00260">
    <property type="entry name" value="CHEMTRNSDUCR"/>
</dbReference>
<dbReference type="GO" id="GO:0004888">
    <property type="term" value="F:transmembrane signaling receptor activity"/>
    <property type="evidence" value="ECO:0007669"/>
    <property type="project" value="InterPro"/>
</dbReference>
<dbReference type="GO" id="GO:0006935">
    <property type="term" value="P:chemotaxis"/>
    <property type="evidence" value="ECO:0007669"/>
    <property type="project" value="InterPro"/>
</dbReference>
<dbReference type="Proteomes" id="UP000032266">
    <property type="component" value="Chromosome"/>
</dbReference>
<evidence type="ECO:0000313" key="7">
    <source>
        <dbReference type="EMBL" id="AJQ97108.1"/>
    </source>
</evidence>
<dbReference type="STRING" id="1445510.YC6258_05078"/>
<accession>A0A0C5VUY1</accession>
<dbReference type="Pfam" id="PF00015">
    <property type="entry name" value="MCPsignal"/>
    <property type="match status" value="1"/>
</dbReference>
<keyword evidence="5" id="KW-1133">Transmembrane helix</keyword>
<dbReference type="HOGENOM" id="CLU_043262_2_0_6"/>
<dbReference type="RefSeq" id="WP_044618940.1">
    <property type="nucleotide sequence ID" value="NZ_CP007142.1"/>
</dbReference>
<keyword evidence="5" id="KW-0812">Transmembrane</keyword>
<name>A0A0C5VUY1_9GAMM</name>
<keyword evidence="5" id="KW-0472">Membrane</keyword>
<feature type="transmembrane region" description="Helical" evidence="5">
    <location>
        <begin position="37"/>
        <end position="55"/>
    </location>
</feature>
<evidence type="ECO:0000256" key="4">
    <source>
        <dbReference type="PROSITE-ProRule" id="PRU00284"/>
    </source>
</evidence>
<dbReference type="PANTHER" id="PTHR32089">
    <property type="entry name" value="METHYL-ACCEPTING CHEMOTAXIS PROTEIN MCPB"/>
    <property type="match status" value="1"/>
</dbReference>
<evidence type="ECO:0000259" key="6">
    <source>
        <dbReference type="PROSITE" id="PS50111"/>
    </source>
</evidence>
<evidence type="ECO:0000256" key="5">
    <source>
        <dbReference type="SAM" id="Phobius"/>
    </source>
</evidence>
<dbReference type="SUPFAM" id="SSF58104">
    <property type="entry name" value="Methyl-accepting chemotaxis protein (MCP) signaling domain"/>
    <property type="match status" value="1"/>
</dbReference>
<evidence type="ECO:0000256" key="2">
    <source>
        <dbReference type="ARBA" id="ARBA00023224"/>
    </source>
</evidence>
<dbReference type="InterPro" id="IPR004090">
    <property type="entry name" value="Chemotax_Me-accpt_rcpt"/>
</dbReference>
<dbReference type="PROSITE" id="PS50111">
    <property type="entry name" value="CHEMOTAXIS_TRANSDUC_2"/>
    <property type="match status" value="1"/>
</dbReference>
<keyword evidence="8" id="KW-1185">Reference proteome</keyword>
<feature type="transmembrane region" description="Helical" evidence="5">
    <location>
        <begin position="12"/>
        <end position="30"/>
    </location>
</feature>
<dbReference type="GO" id="GO:0007165">
    <property type="term" value="P:signal transduction"/>
    <property type="evidence" value="ECO:0007669"/>
    <property type="project" value="UniProtKB-KW"/>
</dbReference>
<dbReference type="PANTHER" id="PTHR32089:SF112">
    <property type="entry name" value="LYSOZYME-LIKE PROTEIN-RELATED"/>
    <property type="match status" value="1"/>
</dbReference>